<dbReference type="InterPro" id="IPR003439">
    <property type="entry name" value="ABC_transporter-like_ATP-bd"/>
</dbReference>
<dbReference type="AlphaFoldDB" id="A0A089MSI8"/>
<protein>
    <recommendedName>
        <fullName evidence="14">ABC transporter ATP-binding protein</fullName>
    </recommendedName>
</protein>
<dbReference type="InterPro" id="IPR003593">
    <property type="entry name" value="AAA+_ATPase"/>
</dbReference>
<feature type="transmembrane region" description="Helical" evidence="9">
    <location>
        <begin position="265"/>
        <end position="284"/>
    </location>
</feature>
<dbReference type="HOGENOM" id="CLU_000604_84_3_9"/>
<feature type="transmembrane region" description="Helical" evidence="9">
    <location>
        <begin position="165"/>
        <end position="192"/>
    </location>
</feature>
<evidence type="ECO:0008006" key="14">
    <source>
        <dbReference type="Google" id="ProtNLM"/>
    </source>
</evidence>
<dbReference type="Gene3D" id="1.20.1560.10">
    <property type="entry name" value="ABC transporter type 1, transmembrane domain"/>
    <property type="match status" value="1"/>
</dbReference>
<dbReference type="GO" id="GO:0034040">
    <property type="term" value="F:ATPase-coupled lipid transmembrane transporter activity"/>
    <property type="evidence" value="ECO:0007669"/>
    <property type="project" value="TreeGrafter"/>
</dbReference>
<evidence type="ECO:0000256" key="2">
    <source>
        <dbReference type="ARBA" id="ARBA00022448"/>
    </source>
</evidence>
<feature type="transmembrane region" description="Helical" evidence="9">
    <location>
        <begin position="35"/>
        <end position="55"/>
    </location>
</feature>
<dbReference type="PROSITE" id="PS50929">
    <property type="entry name" value="ABC_TM1F"/>
    <property type="match status" value="1"/>
</dbReference>
<evidence type="ECO:0000313" key="12">
    <source>
        <dbReference type="EMBL" id="AIQ59384.1"/>
    </source>
</evidence>
<dbReference type="KEGG" id="pbd:PBOR_22360"/>
<keyword evidence="13" id="KW-1185">Reference proteome</keyword>
<name>A0A089MSI8_PAEBO</name>
<evidence type="ECO:0000313" key="13">
    <source>
        <dbReference type="Proteomes" id="UP000029518"/>
    </source>
</evidence>
<feature type="domain" description="ABC transporter" evidence="10">
    <location>
        <begin position="367"/>
        <end position="600"/>
    </location>
</feature>
<dbReference type="InterPro" id="IPR017871">
    <property type="entry name" value="ABC_transporter-like_CS"/>
</dbReference>
<dbReference type="GO" id="GO:0005886">
    <property type="term" value="C:plasma membrane"/>
    <property type="evidence" value="ECO:0007669"/>
    <property type="project" value="UniProtKB-SubCell"/>
</dbReference>
<dbReference type="GO" id="GO:0005524">
    <property type="term" value="F:ATP binding"/>
    <property type="evidence" value="ECO:0007669"/>
    <property type="project" value="UniProtKB-KW"/>
</dbReference>
<keyword evidence="2" id="KW-0813">Transport</keyword>
<dbReference type="InterPro" id="IPR027417">
    <property type="entry name" value="P-loop_NTPase"/>
</dbReference>
<dbReference type="InterPro" id="IPR039421">
    <property type="entry name" value="Type_1_exporter"/>
</dbReference>
<dbReference type="EMBL" id="CP009285">
    <property type="protein sequence ID" value="AIQ59384.1"/>
    <property type="molecule type" value="Genomic_DNA"/>
</dbReference>
<dbReference type="InterPro" id="IPR036640">
    <property type="entry name" value="ABC1_TM_sf"/>
</dbReference>
<dbReference type="PANTHER" id="PTHR24221">
    <property type="entry name" value="ATP-BINDING CASSETTE SUB-FAMILY B"/>
    <property type="match status" value="1"/>
</dbReference>
<keyword evidence="4 9" id="KW-0812">Transmembrane</keyword>
<evidence type="ECO:0000256" key="8">
    <source>
        <dbReference type="ARBA" id="ARBA00023136"/>
    </source>
</evidence>
<dbReference type="SMART" id="SM00382">
    <property type="entry name" value="AAA"/>
    <property type="match status" value="1"/>
</dbReference>
<dbReference type="GO" id="GO:0016887">
    <property type="term" value="F:ATP hydrolysis activity"/>
    <property type="evidence" value="ECO:0007669"/>
    <property type="project" value="InterPro"/>
</dbReference>
<dbReference type="RefSeq" id="WP_042215203.1">
    <property type="nucleotide sequence ID" value="NZ_CP009285.1"/>
</dbReference>
<dbReference type="SUPFAM" id="SSF90123">
    <property type="entry name" value="ABC transporter transmembrane region"/>
    <property type="match status" value="1"/>
</dbReference>
<evidence type="ECO:0000256" key="4">
    <source>
        <dbReference type="ARBA" id="ARBA00022692"/>
    </source>
</evidence>
<evidence type="ECO:0000256" key="1">
    <source>
        <dbReference type="ARBA" id="ARBA00004651"/>
    </source>
</evidence>
<dbReference type="FunFam" id="3.40.50.300:FF:000221">
    <property type="entry name" value="Multidrug ABC transporter ATP-binding protein"/>
    <property type="match status" value="1"/>
</dbReference>
<dbReference type="CDD" id="cd07346">
    <property type="entry name" value="ABC_6TM_exporters"/>
    <property type="match status" value="1"/>
</dbReference>
<dbReference type="InterPro" id="IPR011527">
    <property type="entry name" value="ABC1_TM_dom"/>
</dbReference>
<keyword evidence="5" id="KW-0547">Nucleotide-binding</keyword>
<sequence length="616" mass="66931">MNGITNTGTTPLNEQPAAAQNTFIRLLKLGKPYTGWYIILCVLAAVISLTTVGLAESLRRIINAATNHNTSGLTAGMAFAAVIVITDAGANFLNTYLSGLLEIKSTSKLQISMLTRILNVQMKDLDRYHSADLISRMNDSAPAAQQGINRKTIDLISNLLQITFLLTYLLSLQFALTLGTIIICALVPLVMLPFTSRLRTMNEQRQSIESAQQAFVQDSIQGAEVVRAFSLAPRLLRQFTGRVRQFNTVHLPVSRIEAVGYNMPLAVILGGLLYVLSYGGYLVIGGRLDVGAVAAFLICFEQISNPVSKLANLWTELQSSLAQGKRLFEVMDLSEEDGNSAGLKTAGMQDEAWTEGVNLTVAGQQPLTFSNVSFGYGQTKVLTDIHLRIEPGKVTAFAGASGSGKSTILQLMLAAYAPDGGSIHHGRVSLQAIPPRSWRSRIAYVSQEPYLFSGTLYENIVWGRPEASREEVIAAAQNAGIHEFIMRTPLQYETVIGERGLTLSGGERQRLSIARAFVREPGLLLLDEPTAALDSHNEEIVQQALRVLMTNRTTVVVAHRLSTIRHADHIYFMEDGAIVEQGTHGELMALQGKYHAMAQAGVQTEAAAGGGISNEY</sequence>
<reference evidence="12" key="1">
    <citation type="submission" date="2014-08" db="EMBL/GenBank/DDBJ databases">
        <title>Comparative genomics of the Paenibacillus odorifer group.</title>
        <authorList>
            <person name="den Bakker H.C."/>
            <person name="Tsai Y.-C.Y.-C."/>
            <person name="Martin N."/>
            <person name="Korlach J."/>
            <person name="Wiedmann M."/>
        </authorList>
    </citation>
    <scope>NUCLEOTIDE SEQUENCE [LARGE SCALE GENOMIC DNA]</scope>
    <source>
        <strain evidence="12">DSM 13188</strain>
    </source>
</reference>
<feature type="transmembrane region" description="Helical" evidence="9">
    <location>
        <begin position="76"/>
        <end position="97"/>
    </location>
</feature>
<dbReference type="Pfam" id="PF00005">
    <property type="entry name" value="ABC_tran"/>
    <property type="match status" value="1"/>
</dbReference>
<evidence type="ECO:0000256" key="9">
    <source>
        <dbReference type="SAM" id="Phobius"/>
    </source>
</evidence>
<evidence type="ECO:0000256" key="5">
    <source>
        <dbReference type="ARBA" id="ARBA00022741"/>
    </source>
</evidence>
<dbReference type="PANTHER" id="PTHR24221:SF654">
    <property type="entry name" value="ATP-BINDING CASSETTE SUB-FAMILY B MEMBER 6"/>
    <property type="match status" value="1"/>
</dbReference>
<evidence type="ECO:0000256" key="3">
    <source>
        <dbReference type="ARBA" id="ARBA00022475"/>
    </source>
</evidence>
<accession>A0A089MSI8</accession>
<keyword evidence="3" id="KW-1003">Cell membrane</keyword>
<feature type="domain" description="ABC transmembrane type-1" evidence="11">
    <location>
        <begin position="38"/>
        <end position="319"/>
    </location>
</feature>
<organism evidence="12 13">
    <name type="scientific">Paenibacillus borealis</name>
    <dbReference type="NCBI Taxonomy" id="160799"/>
    <lineage>
        <taxon>Bacteria</taxon>
        <taxon>Bacillati</taxon>
        <taxon>Bacillota</taxon>
        <taxon>Bacilli</taxon>
        <taxon>Bacillales</taxon>
        <taxon>Paenibacillaceae</taxon>
        <taxon>Paenibacillus</taxon>
    </lineage>
</organism>
<dbReference type="GO" id="GO:0140359">
    <property type="term" value="F:ABC-type transporter activity"/>
    <property type="evidence" value="ECO:0007669"/>
    <property type="project" value="InterPro"/>
</dbReference>
<evidence type="ECO:0000259" key="11">
    <source>
        <dbReference type="PROSITE" id="PS50929"/>
    </source>
</evidence>
<dbReference type="PROSITE" id="PS00211">
    <property type="entry name" value="ABC_TRANSPORTER_1"/>
    <property type="match status" value="1"/>
</dbReference>
<dbReference type="SUPFAM" id="SSF52540">
    <property type="entry name" value="P-loop containing nucleoside triphosphate hydrolases"/>
    <property type="match status" value="1"/>
</dbReference>
<comment type="subcellular location">
    <subcellularLocation>
        <location evidence="1">Cell membrane</location>
        <topology evidence="1">Multi-pass membrane protein</topology>
    </subcellularLocation>
</comment>
<keyword evidence="7 9" id="KW-1133">Transmembrane helix</keyword>
<evidence type="ECO:0000256" key="6">
    <source>
        <dbReference type="ARBA" id="ARBA00022840"/>
    </source>
</evidence>
<keyword evidence="8 9" id="KW-0472">Membrane</keyword>
<gene>
    <name evidence="12" type="ORF">PBOR_22360</name>
</gene>
<proteinExistence type="predicted"/>
<evidence type="ECO:0000259" key="10">
    <source>
        <dbReference type="PROSITE" id="PS50893"/>
    </source>
</evidence>
<evidence type="ECO:0000256" key="7">
    <source>
        <dbReference type="ARBA" id="ARBA00022989"/>
    </source>
</evidence>
<dbReference type="Gene3D" id="3.40.50.300">
    <property type="entry name" value="P-loop containing nucleotide triphosphate hydrolases"/>
    <property type="match status" value="1"/>
</dbReference>
<dbReference type="PROSITE" id="PS50893">
    <property type="entry name" value="ABC_TRANSPORTER_2"/>
    <property type="match status" value="1"/>
</dbReference>
<dbReference type="Pfam" id="PF00664">
    <property type="entry name" value="ABC_membrane"/>
    <property type="match status" value="1"/>
</dbReference>
<keyword evidence="6" id="KW-0067">ATP-binding</keyword>
<dbReference type="Proteomes" id="UP000029518">
    <property type="component" value="Chromosome"/>
</dbReference>